<dbReference type="AlphaFoldDB" id="A0A931LTC5"/>
<dbReference type="PANTHER" id="PTHR19278:SF9">
    <property type="entry name" value="URIDINE 5'-MONOPHOSPHATE SYNTHASE"/>
    <property type="match status" value="1"/>
</dbReference>
<dbReference type="InterPro" id="IPR029057">
    <property type="entry name" value="PRTase-like"/>
</dbReference>
<dbReference type="GO" id="GO:0004588">
    <property type="term" value="F:orotate phosphoribosyltransferase activity"/>
    <property type="evidence" value="ECO:0007669"/>
    <property type="project" value="UniProtKB-UniRule"/>
</dbReference>
<dbReference type="EC" id="2.4.2.10" evidence="2 7"/>
<dbReference type="InterPro" id="IPR000836">
    <property type="entry name" value="PRTase_dom"/>
</dbReference>
<evidence type="ECO:0000256" key="5">
    <source>
        <dbReference type="ARBA" id="ARBA00022842"/>
    </source>
</evidence>
<evidence type="ECO:0000259" key="8">
    <source>
        <dbReference type="Pfam" id="PF00156"/>
    </source>
</evidence>
<accession>A0A931LTC5</accession>
<comment type="similarity">
    <text evidence="7">Belongs to the purine/pyrimidine phosphoribosyltransferase family. PyrE subfamily.</text>
</comment>
<name>A0A931LTC5_FIMGI</name>
<sequence>MDLDALLESSGAVLRGHFLLTSGRHSDIYFEKFRVLERPDVLSALCGVVSDRFRGEVDLVAGPATGGMIIAFEVARQLGVQAVYVETEDGRKTLRRGQTLGAGARVLVVDDVLTTGTSVREVLEVVRGAGATPVGVAVLIDRSESAPDFGCPLFAAHRVEARTFAPDAVPDWLAAIPVTKPGTRPHA</sequence>
<dbReference type="EMBL" id="JACOSL010000046">
    <property type="protein sequence ID" value="MBI1756964.1"/>
    <property type="molecule type" value="Genomic_DNA"/>
</dbReference>
<keyword evidence="4 7" id="KW-0808">Transferase</keyword>
<dbReference type="CDD" id="cd06223">
    <property type="entry name" value="PRTases_typeI"/>
    <property type="match status" value="1"/>
</dbReference>
<evidence type="ECO:0000256" key="3">
    <source>
        <dbReference type="ARBA" id="ARBA00022676"/>
    </source>
</evidence>
<dbReference type="PANTHER" id="PTHR19278">
    <property type="entry name" value="OROTATE PHOSPHORIBOSYLTRANSFERASE"/>
    <property type="match status" value="1"/>
</dbReference>
<evidence type="ECO:0000256" key="2">
    <source>
        <dbReference type="ARBA" id="ARBA00011971"/>
    </source>
</evidence>
<comment type="caution">
    <text evidence="9">The sequence shown here is derived from an EMBL/GenBank/DDBJ whole genome shotgun (WGS) entry which is preliminary data.</text>
</comment>
<dbReference type="InterPro" id="IPR023031">
    <property type="entry name" value="OPRT"/>
</dbReference>
<reference evidence="9" key="1">
    <citation type="submission" date="2020-07" db="EMBL/GenBank/DDBJ databases">
        <title>Huge and variable diversity of episymbiotic CPR bacteria and DPANN archaea in groundwater ecosystems.</title>
        <authorList>
            <person name="He C.Y."/>
            <person name="Keren R."/>
            <person name="Whittaker M."/>
            <person name="Farag I.F."/>
            <person name="Doudna J."/>
            <person name="Cate J.H.D."/>
            <person name="Banfield J.F."/>
        </authorList>
    </citation>
    <scope>NUCLEOTIDE SEQUENCE</scope>
    <source>
        <strain evidence="9">NC_groundwater_17_Pr7_B-0.1um_64_12</strain>
    </source>
</reference>
<feature type="binding site" evidence="7">
    <location>
        <position position="142"/>
    </location>
    <ligand>
        <name>orotate</name>
        <dbReference type="ChEBI" id="CHEBI:30839"/>
    </ligand>
</feature>
<keyword evidence="5 7" id="KW-0460">Magnesium</keyword>
<organism evidence="9 10">
    <name type="scientific">Fimbriimonas ginsengisoli</name>
    <dbReference type="NCBI Taxonomy" id="1005039"/>
    <lineage>
        <taxon>Bacteria</taxon>
        <taxon>Bacillati</taxon>
        <taxon>Armatimonadota</taxon>
        <taxon>Fimbriimonadia</taxon>
        <taxon>Fimbriimonadales</taxon>
        <taxon>Fimbriimonadaceae</taxon>
        <taxon>Fimbriimonas</taxon>
    </lineage>
</organism>
<evidence type="ECO:0000256" key="6">
    <source>
        <dbReference type="ARBA" id="ARBA00022975"/>
    </source>
</evidence>
<dbReference type="HAMAP" id="MF_01208">
    <property type="entry name" value="PyrE"/>
    <property type="match status" value="1"/>
</dbReference>
<dbReference type="InterPro" id="IPR006273">
    <property type="entry name" value="Orotate_PRibTrfase_bac"/>
</dbReference>
<dbReference type="GO" id="GO:0044205">
    <property type="term" value="P:'de novo' UMP biosynthetic process"/>
    <property type="evidence" value="ECO:0007669"/>
    <property type="project" value="UniProtKB-UniRule"/>
</dbReference>
<gene>
    <name evidence="7" type="primary">pyrE</name>
    <name evidence="9" type="ORF">HYR64_07655</name>
</gene>
<protein>
    <recommendedName>
        <fullName evidence="2 7">Orotate phosphoribosyltransferase</fullName>
        <shortName evidence="7">OPRT</shortName>
        <shortName evidence="7">OPRTase</shortName>
        <ecNumber evidence="2 7">2.4.2.10</ecNumber>
    </recommendedName>
</protein>
<comment type="pathway">
    <text evidence="1 7">Pyrimidine metabolism; UMP biosynthesis via de novo pathway; UMP from orotate: step 1/2.</text>
</comment>
<dbReference type="Pfam" id="PF00156">
    <property type="entry name" value="Pribosyltran"/>
    <property type="match status" value="1"/>
</dbReference>
<comment type="catalytic activity">
    <reaction evidence="7">
        <text>orotidine 5'-phosphate + diphosphate = orotate + 5-phospho-alpha-D-ribose 1-diphosphate</text>
        <dbReference type="Rhea" id="RHEA:10380"/>
        <dbReference type="ChEBI" id="CHEBI:30839"/>
        <dbReference type="ChEBI" id="CHEBI:33019"/>
        <dbReference type="ChEBI" id="CHEBI:57538"/>
        <dbReference type="ChEBI" id="CHEBI:58017"/>
        <dbReference type="EC" id="2.4.2.10"/>
    </reaction>
</comment>
<evidence type="ECO:0000313" key="10">
    <source>
        <dbReference type="Proteomes" id="UP000727962"/>
    </source>
</evidence>
<feature type="binding site" description="in other chain" evidence="7">
    <location>
        <begin position="110"/>
        <end position="118"/>
    </location>
    <ligand>
        <name>5-phospho-alpha-D-ribose 1-diphosphate</name>
        <dbReference type="ChEBI" id="CHEBI:58017"/>
        <note>ligand shared between dimeric partners</note>
    </ligand>
</feature>
<evidence type="ECO:0000313" key="9">
    <source>
        <dbReference type="EMBL" id="MBI1756964.1"/>
    </source>
</evidence>
<dbReference type="Proteomes" id="UP000727962">
    <property type="component" value="Unassembled WGS sequence"/>
</dbReference>
<dbReference type="Gene3D" id="3.40.50.2020">
    <property type="match status" value="1"/>
</dbReference>
<evidence type="ECO:0000256" key="1">
    <source>
        <dbReference type="ARBA" id="ARBA00004889"/>
    </source>
</evidence>
<evidence type="ECO:0000256" key="7">
    <source>
        <dbReference type="HAMAP-Rule" id="MF_01208"/>
    </source>
</evidence>
<proteinExistence type="inferred from homology"/>
<dbReference type="SUPFAM" id="SSF53271">
    <property type="entry name" value="PRTase-like"/>
    <property type="match status" value="1"/>
</dbReference>
<comment type="subunit">
    <text evidence="7">Homodimer.</text>
</comment>
<dbReference type="GO" id="GO:0000287">
    <property type="term" value="F:magnesium ion binding"/>
    <property type="evidence" value="ECO:0007669"/>
    <property type="project" value="UniProtKB-UniRule"/>
</dbReference>
<comment type="cofactor">
    <cofactor evidence="7">
        <name>Mg(2+)</name>
        <dbReference type="ChEBI" id="CHEBI:18420"/>
    </cofactor>
</comment>
<feature type="domain" description="Phosphoribosyltransferase" evidence="8">
    <location>
        <begin position="51"/>
        <end position="146"/>
    </location>
</feature>
<evidence type="ECO:0000256" key="4">
    <source>
        <dbReference type="ARBA" id="ARBA00022679"/>
    </source>
</evidence>
<keyword evidence="3 7" id="KW-0328">Glycosyltransferase</keyword>
<comment type="caution">
    <text evidence="7">Lacks conserved residue(s) required for the propagation of feature annotation.</text>
</comment>
<keyword evidence="6 7" id="KW-0665">Pyrimidine biosynthesis</keyword>
<dbReference type="NCBIfam" id="TIGR01367">
    <property type="entry name" value="pyrE_Therm"/>
    <property type="match status" value="1"/>
</dbReference>
<dbReference type="GO" id="GO:0019856">
    <property type="term" value="P:pyrimidine nucleobase biosynthetic process"/>
    <property type="evidence" value="ECO:0007669"/>
    <property type="project" value="InterPro"/>
</dbReference>
<feature type="binding site" evidence="7">
    <location>
        <position position="114"/>
    </location>
    <ligand>
        <name>orotate</name>
        <dbReference type="ChEBI" id="CHEBI:30839"/>
    </ligand>
</feature>
<comment type="function">
    <text evidence="7">Catalyzes the transfer of a ribosyl phosphate group from 5-phosphoribose 1-diphosphate to orotate, leading to the formation of orotidine monophosphate (OMP).</text>
</comment>